<dbReference type="EMBL" id="FZNS01000003">
    <property type="protein sequence ID" value="SNR54788.1"/>
    <property type="molecule type" value="Genomic_DNA"/>
</dbReference>
<evidence type="ECO:0000313" key="3">
    <source>
        <dbReference type="Proteomes" id="UP000198310"/>
    </source>
</evidence>
<proteinExistence type="predicted"/>
<evidence type="ECO:0000256" key="1">
    <source>
        <dbReference type="SAM" id="Coils"/>
    </source>
</evidence>
<evidence type="ECO:0000313" key="2">
    <source>
        <dbReference type="EMBL" id="SNR54788.1"/>
    </source>
</evidence>
<gene>
    <name evidence="2" type="ORF">SAMN06269173_103562</name>
</gene>
<accession>A0A238X846</accession>
<keyword evidence="1" id="KW-0175">Coiled coil</keyword>
<protein>
    <submittedName>
        <fullName evidence="2">Uncharacterized protein</fullName>
    </submittedName>
</protein>
<feature type="coiled-coil region" evidence="1">
    <location>
        <begin position="10"/>
        <end position="69"/>
    </location>
</feature>
<reference evidence="3" key="1">
    <citation type="submission" date="2017-06" db="EMBL/GenBank/DDBJ databases">
        <authorList>
            <person name="Varghese N."/>
            <person name="Submissions S."/>
        </authorList>
    </citation>
    <scope>NUCLEOTIDE SEQUENCE [LARGE SCALE GENOMIC DNA]</scope>
    <source>
        <strain evidence="3">DSM 28041</strain>
    </source>
</reference>
<dbReference type="Proteomes" id="UP000198310">
    <property type="component" value="Unassembled WGS sequence"/>
</dbReference>
<name>A0A238X846_9BACT</name>
<organism evidence="2 3">
    <name type="scientific">Hymenobacter mucosus</name>
    <dbReference type="NCBI Taxonomy" id="1411120"/>
    <lineage>
        <taxon>Bacteria</taxon>
        <taxon>Pseudomonadati</taxon>
        <taxon>Bacteroidota</taxon>
        <taxon>Cytophagia</taxon>
        <taxon>Cytophagales</taxon>
        <taxon>Hymenobacteraceae</taxon>
        <taxon>Hymenobacter</taxon>
    </lineage>
</organism>
<sequence length="70" mass="8161">MTENQQQNGAEEWDNLLHHLRQIREQVREQGPLPDHEKEEVADAFRRGLALLENQVRDIEGEIKGSSGQW</sequence>
<dbReference type="AlphaFoldDB" id="A0A238X846"/>
<dbReference type="RefSeq" id="WP_089332515.1">
    <property type="nucleotide sequence ID" value="NZ_FZNS01000003.1"/>
</dbReference>
<keyword evidence="3" id="KW-1185">Reference proteome</keyword>